<dbReference type="AlphaFoldDB" id="A0A1I3F1Q1"/>
<dbReference type="Pfam" id="PF00583">
    <property type="entry name" value="Acetyltransf_1"/>
    <property type="match status" value="1"/>
</dbReference>
<accession>A0A1I3F1Q1</accession>
<dbReference type="EMBL" id="FOQG01000004">
    <property type="protein sequence ID" value="SFI05122.1"/>
    <property type="molecule type" value="Genomic_DNA"/>
</dbReference>
<dbReference type="PANTHER" id="PTHR43800">
    <property type="entry name" value="PEPTIDYL-LYSINE N-ACETYLTRANSFERASE YJAB"/>
    <property type="match status" value="1"/>
</dbReference>
<evidence type="ECO:0000256" key="2">
    <source>
        <dbReference type="ARBA" id="ARBA00023315"/>
    </source>
</evidence>
<dbReference type="GO" id="GO:0016747">
    <property type="term" value="F:acyltransferase activity, transferring groups other than amino-acyl groups"/>
    <property type="evidence" value="ECO:0007669"/>
    <property type="project" value="InterPro"/>
</dbReference>
<evidence type="ECO:0000313" key="4">
    <source>
        <dbReference type="EMBL" id="SFI05122.1"/>
    </source>
</evidence>
<dbReference type="InterPro" id="IPR000182">
    <property type="entry name" value="GNAT_dom"/>
</dbReference>
<proteinExistence type="predicted"/>
<dbReference type="Proteomes" id="UP000198649">
    <property type="component" value="Unassembled WGS sequence"/>
</dbReference>
<gene>
    <name evidence="4" type="ORF">SAMN05216561_104183</name>
</gene>
<dbReference type="PANTHER" id="PTHR43800:SF1">
    <property type="entry name" value="PEPTIDYL-LYSINE N-ACETYLTRANSFERASE YJAB"/>
    <property type="match status" value="1"/>
</dbReference>
<keyword evidence="2" id="KW-0012">Acyltransferase</keyword>
<keyword evidence="5" id="KW-1185">Reference proteome</keyword>
<dbReference type="InterPro" id="IPR016181">
    <property type="entry name" value="Acyl_CoA_acyltransferase"/>
</dbReference>
<dbReference type="SUPFAM" id="SSF55729">
    <property type="entry name" value="Acyl-CoA N-acyltransferases (Nat)"/>
    <property type="match status" value="1"/>
</dbReference>
<dbReference type="STRING" id="1005945.SAMN05216561_104183"/>
<dbReference type="Gene3D" id="3.40.630.30">
    <property type="match status" value="1"/>
</dbReference>
<evidence type="ECO:0000259" key="3">
    <source>
        <dbReference type="PROSITE" id="PS51186"/>
    </source>
</evidence>
<organism evidence="4 5">
    <name type="scientific">Nocardioides psychrotolerans</name>
    <dbReference type="NCBI Taxonomy" id="1005945"/>
    <lineage>
        <taxon>Bacteria</taxon>
        <taxon>Bacillati</taxon>
        <taxon>Actinomycetota</taxon>
        <taxon>Actinomycetes</taxon>
        <taxon>Propionibacteriales</taxon>
        <taxon>Nocardioidaceae</taxon>
        <taxon>Nocardioides</taxon>
    </lineage>
</organism>
<reference evidence="4 5" key="1">
    <citation type="submission" date="2016-10" db="EMBL/GenBank/DDBJ databases">
        <authorList>
            <person name="de Groot N.N."/>
        </authorList>
    </citation>
    <scope>NUCLEOTIDE SEQUENCE [LARGE SCALE GENOMIC DNA]</scope>
    <source>
        <strain evidence="4 5">CGMCC 1.11156</strain>
    </source>
</reference>
<dbReference type="CDD" id="cd04301">
    <property type="entry name" value="NAT_SF"/>
    <property type="match status" value="1"/>
</dbReference>
<name>A0A1I3F1Q1_9ACTN</name>
<protein>
    <submittedName>
        <fullName evidence="4">Acetyltransferase (GNAT) domain-containing protein</fullName>
    </submittedName>
</protein>
<dbReference type="PROSITE" id="PS51186">
    <property type="entry name" value="GNAT"/>
    <property type="match status" value="1"/>
</dbReference>
<keyword evidence="1 4" id="KW-0808">Transferase</keyword>
<evidence type="ECO:0000313" key="5">
    <source>
        <dbReference type="Proteomes" id="UP000198649"/>
    </source>
</evidence>
<dbReference type="RefSeq" id="WP_170259124.1">
    <property type="nucleotide sequence ID" value="NZ_BKAF01000009.1"/>
</dbReference>
<evidence type="ECO:0000256" key="1">
    <source>
        <dbReference type="ARBA" id="ARBA00022679"/>
    </source>
</evidence>
<feature type="domain" description="N-acetyltransferase" evidence="3">
    <location>
        <begin position="19"/>
        <end position="175"/>
    </location>
</feature>
<sequence>MPPPQPRHVTRHARAADLRRIRAIEDSGLPLFEEAFGDLTGDALASPGEEGRDRIEAPGFLLVVGEVGQPVAFAHVLYAEGQAHLAQLSVLPSRAREGLGSALVRHAQAEAWQDGFDSLSLTTYRDVAWNGPFYARLGFVEVGGGEPFLRRQRDHERALGLDRHGPRVVMQARLGRVATR</sequence>